<keyword evidence="2" id="KW-1133">Transmembrane helix</keyword>
<protein>
    <recommendedName>
        <fullName evidence="3">LiaF transmembrane domain-containing protein</fullName>
    </recommendedName>
</protein>
<dbReference type="Pfam" id="PF22570">
    <property type="entry name" value="LiaF-TM"/>
    <property type="match status" value="1"/>
</dbReference>
<dbReference type="EMBL" id="DWVZ01000026">
    <property type="protein sequence ID" value="HJC62434.1"/>
    <property type="molecule type" value="Genomic_DNA"/>
</dbReference>
<evidence type="ECO:0000259" key="3">
    <source>
        <dbReference type="Pfam" id="PF22570"/>
    </source>
</evidence>
<organism evidence="4 5">
    <name type="scientific">Candidatus Blautia merdavium</name>
    <dbReference type="NCBI Taxonomy" id="2838494"/>
    <lineage>
        <taxon>Bacteria</taxon>
        <taxon>Bacillati</taxon>
        <taxon>Bacillota</taxon>
        <taxon>Clostridia</taxon>
        <taxon>Lachnospirales</taxon>
        <taxon>Lachnospiraceae</taxon>
        <taxon>Blautia</taxon>
    </lineage>
</organism>
<evidence type="ECO:0000313" key="4">
    <source>
        <dbReference type="EMBL" id="HJC62434.1"/>
    </source>
</evidence>
<proteinExistence type="predicted"/>
<gene>
    <name evidence="4" type="ORF">H9753_02280</name>
</gene>
<feature type="transmembrane region" description="Helical" evidence="2">
    <location>
        <begin position="80"/>
        <end position="97"/>
    </location>
</feature>
<reference evidence="4" key="1">
    <citation type="journal article" date="2021" name="PeerJ">
        <title>Extensive microbial diversity within the chicken gut microbiome revealed by metagenomics and culture.</title>
        <authorList>
            <person name="Gilroy R."/>
            <person name="Ravi A."/>
            <person name="Getino M."/>
            <person name="Pursley I."/>
            <person name="Horton D.L."/>
            <person name="Alikhan N.F."/>
            <person name="Baker D."/>
            <person name="Gharbi K."/>
            <person name="Hall N."/>
            <person name="Watson M."/>
            <person name="Adriaenssens E.M."/>
            <person name="Foster-Nyarko E."/>
            <person name="Jarju S."/>
            <person name="Secka A."/>
            <person name="Antonio M."/>
            <person name="Oren A."/>
            <person name="Chaudhuri R.R."/>
            <person name="La Ragione R."/>
            <person name="Hildebrand F."/>
            <person name="Pallen M.J."/>
        </authorList>
    </citation>
    <scope>NUCLEOTIDE SEQUENCE</scope>
    <source>
        <strain evidence="4">ChiBcec2-3848</strain>
    </source>
</reference>
<dbReference type="InterPro" id="IPR054331">
    <property type="entry name" value="LiaF_TM"/>
</dbReference>
<evidence type="ECO:0000256" key="1">
    <source>
        <dbReference type="SAM" id="MobiDB-lite"/>
    </source>
</evidence>
<feature type="domain" description="LiaF transmembrane" evidence="3">
    <location>
        <begin position="7"/>
        <end position="102"/>
    </location>
</feature>
<feature type="compositionally biased region" description="Acidic residues" evidence="1">
    <location>
        <begin position="129"/>
        <end position="140"/>
    </location>
</feature>
<evidence type="ECO:0000256" key="2">
    <source>
        <dbReference type="SAM" id="Phobius"/>
    </source>
</evidence>
<keyword evidence="2" id="KW-0812">Transmembrane</keyword>
<dbReference type="AlphaFoldDB" id="A0A9D2PLJ2"/>
<feature type="region of interest" description="Disordered" evidence="1">
    <location>
        <begin position="122"/>
        <end position="153"/>
    </location>
</feature>
<accession>A0A9D2PLJ2</accession>
<sequence>MKKGNWFWGTIFIAAAVLLVVGQLGILKEISVWSLVFAVFFGAMFISGIVYRQPAGVLFSLAFLYIIFDEPLGITGVSPWTALGAALLGTIGISIIRNPGKKNGDWRTEKYGEQETYREITENLYPGQEETDSVPDDQEEHTENQEGTGDSGGDCLEFVTRFGESIKYVNSEDFCRARVECKFGGCTIYLDNAMIKSGRAVLELDLFCAGIQLYVPSDWKILNSANVLMAGIDEKNNRRSPGETTLILTGDVKLSGVEIIYI</sequence>
<feature type="transmembrane region" description="Helical" evidence="2">
    <location>
        <begin position="7"/>
        <end position="26"/>
    </location>
</feature>
<name>A0A9D2PLJ2_9FIRM</name>
<comment type="caution">
    <text evidence="4">The sequence shown here is derived from an EMBL/GenBank/DDBJ whole genome shotgun (WGS) entry which is preliminary data.</text>
</comment>
<feature type="transmembrane region" description="Helical" evidence="2">
    <location>
        <begin position="32"/>
        <end position="50"/>
    </location>
</feature>
<dbReference type="Proteomes" id="UP000823886">
    <property type="component" value="Unassembled WGS sequence"/>
</dbReference>
<reference evidence="4" key="2">
    <citation type="submission" date="2021-04" db="EMBL/GenBank/DDBJ databases">
        <authorList>
            <person name="Gilroy R."/>
        </authorList>
    </citation>
    <scope>NUCLEOTIDE SEQUENCE</scope>
    <source>
        <strain evidence="4">ChiBcec2-3848</strain>
    </source>
</reference>
<keyword evidence="2" id="KW-0472">Membrane</keyword>
<evidence type="ECO:0000313" key="5">
    <source>
        <dbReference type="Proteomes" id="UP000823886"/>
    </source>
</evidence>